<name>B1M3R3_METRJ</name>
<dbReference type="EMBL" id="CP001001">
    <property type="protein sequence ID" value="ACB23362.1"/>
    <property type="molecule type" value="Genomic_DNA"/>
</dbReference>
<dbReference type="PATRIC" id="fig|426355.14.peg.1400"/>
<sequence>MTDIPAPPPGSTEAAARAADQAATELGLGTDWAALGAPDWARVCRRAGAILAGQGLAPTPGWDGALARALGRPAPAADRDELARDAADTVLAEKGEVFAPEDDA</sequence>
<dbReference type="HOGENOM" id="CLU_2246873_0_0_5"/>
<accession>B1M3R3</accession>
<gene>
    <name evidence="1" type="ordered locus">Mrad2831_1364</name>
</gene>
<dbReference type="STRING" id="426355.Mrad2831_1364"/>
<organism evidence="1 2">
    <name type="scientific">Methylobacterium radiotolerans (strain ATCC 27329 / DSM 1819 / JCM 2831 / NBRC 15690 / NCIMB 10815 / 0-1)</name>
    <dbReference type="NCBI Taxonomy" id="426355"/>
    <lineage>
        <taxon>Bacteria</taxon>
        <taxon>Pseudomonadati</taxon>
        <taxon>Pseudomonadota</taxon>
        <taxon>Alphaproteobacteria</taxon>
        <taxon>Hyphomicrobiales</taxon>
        <taxon>Methylobacteriaceae</taxon>
        <taxon>Methylobacterium</taxon>
    </lineage>
</organism>
<dbReference type="AlphaFoldDB" id="B1M3R3"/>
<proteinExistence type="predicted"/>
<dbReference type="KEGG" id="mrd:Mrad2831_1364"/>
<dbReference type="eggNOG" id="ENOG503103F">
    <property type="taxonomic scope" value="Bacteria"/>
</dbReference>
<evidence type="ECO:0000313" key="2">
    <source>
        <dbReference type="Proteomes" id="UP000006589"/>
    </source>
</evidence>
<dbReference type="RefSeq" id="WP_012318351.1">
    <property type="nucleotide sequence ID" value="NC_010505.1"/>
</dbReference>
<protein>
    <submittedName>
        <fullName evidence="1">Uncharacterized protein</fullName>
    </submittedName>
</protein>
<dbReference type="Proteomes" id="UP000006589">
    <property type="component" value="Chromosome"/>
</dbReference>
<evidence type="ECO:0000313" key="1">
    <source>
        <dbReference type="EMBL" id="ACB23362.1"/>
    </source>
</evidence>
<reference evidence="1 2" key="1">
    <citation type="submission" date="2008-03" db="EMBL/GenBank/DDBJ databases">
        <title>Complete sequence of chromosome of Methylobacterium radiotolerans JCM 2831.</title>
        <authorList>
            <consortium name="US DOE Joint Genome Institute"/>
            <person name="Copeland A."/>
            <person name="Lucas S."/>
            <person name="Lapidus A."/>
            <person name="Glavina del Rio T."/>
            <person name="Dalin E."/>
            <person name="Tice H."/>
            <person name="Bruce D."/>
            <person name="Goodwin L."/>
            <person name="Pitluck S."/>
            <person name="Kiss H."/>
            <person name="Brettin T."/>
            <person name="Detter J.C."/>
            <person name="Han C."/>
            <person name="Kuske C.R."/>
            <person name="Schmutz J."/>
            <person name="Larimer F."/>
            <person name="Land M."/>
            <person name="Hauser L."/>
            <person name="Kyrpides N."/>
            <person name="Mikhailova N."/>
            <person name="Marx C.J."/>
            <person name="Richardson P."/>
        </authorList>
    </citation>
    <scope>NUCLEOTIDE SEQUENCE [LARGE SCALE GENOMIC DNA]</scope>
    <source>
        <strain evidence="2">ATCC 27329 / DSM 1819 / JCM 2831 / NBRC 15690 / NCIMB 10815 / 0-1</strain>
    </source>
</reference>
<dbReference type="OrthoDB" id="7998323at2"/>
<dbReference type="GeneID" id="6137383"/>